<keyword evidence="8" id="KW-1185">Reference proteome</keyword>
<dbReference type="PRINTS" id="PR00455">
    <property type="entry name" value="HTHTETR"/>
</dbReference>
<dbReference type="PROSITE" id="PS01081">
    <property type="entry name" value="HTH_TETR_1"/>
    <property type="match status" value="1"/>
</dbReference>
<evidence type="ECO:0000313" key="8">
    <source>
        <dbReference type="Proteomes" id="UP000031843"/>
    </source>
</evidence>
<evidence type="ECO:0000256" key="5">
    <source>
        <dbReference type="PROSITE-ProRule" id="PRU00335"/>
    </source>
</evidence>
<reference evidence="7 8" key="1">
    <citation type="journal article" date="2015" name="Genome Announc.">
        <title>Complete Genome Sequence of Cupriavidus basilensis 4G11, Isolated from the Oak Ridge Field Research Center Site.</title>
        <authorList>
            <person name="Ray J."/>
            <person name="Waters R.J."/>
            <person name="Skerker J.M."/>
            <person name="Kuehl J.V."/>
            <person name="Price M.N."/>
            <person name="Huang J."/>
            <person name="Chakraborty R."/>
            <person name="Arkin A.P."/>
            <person name="Deutschbauer A."/>
        </authorList>
    </citation>
    <scope>NUCLEOTIDE SEQUENCE [LARGE SCALE GENOMIC DNA]</scope>
    <source>
        <strain evidence="7">4G11</strain>
    </source>
</reference>
<evidence type="ECO:0000313" key="7">
    <source>
        <dbReference type="EMBL" id="AJG23546.1"/>
    </source>
</evidence>
<dbReference type="PANTHER" id="PTHR30055:SF226">
    <property type="entry name" value="HTH-TYPE TRANSCRIPTIONAL REGULATOR PKSA"/>
    <property type="match status" value="1"/>
</dbReference>
<accession>A0A0C4YSE4</accession>
<dbReference type="Proteomes" id="UP000031843">
    <property type="component" value="Chromosome secondary"/>
</dbReference>
<dbReference type="Pfam" id="PF00440">
    <property type="entry name" value="TetR_N"/>
    <property type="match status" value="1"/>
</dbReference>
<name>A0A0C4YSE4_9BURK</name>
<feature type="DNA-binding region" description="H-T-H motif" evidence="5">
    <location>
        <begin position="78"/>
        <end position="97"/>
    </location>
</feature>
<dbReference type="InterPro" id="IPR050109">
    <property type="entry name" value="HTH-type_TetR-like_transc_reg"/>
</dbReference>
<keyword evidence="4" id="KW-0804">Transcription</keyword>
<evidence type="ECO:0000256" key="1">
    <source>
        <dbReference type="ARBA" id="ARBA00022491"/>
    </source>
</evidence>
<keyword evidence="2" id="KW-0805">Transcription regulation</keyword>
<dbReference type="GO" id="GO:0003700">
    <property type="term" value="F:DNA-binding transcription factor activity"/>
    <property type="evidence" value="ECO:0007669"/>
    <property type="project" value="TreeGrafter"/>
</dbReference>
<dbReference type="SUPFAM" id="SSF46689">
    <property type="entry name" value="Homeodomain-like"/>
    <property type="match status" value="1"/>
</dbReference>
<keyword evidence="1" id="KW-0678">Repressor</keyword>
<dbReference type="InterPro" id="IPR009057">
    <property type="entry name" value="Homeodomain-like_sf"/>
</dbReference>
<evidence type="ECO:0000259" key="6">
    <source>
        <dbReference type="PROSITE" id="PS50977"/>
    </source>
</evidence>
<dbReference type="InterPro" id="IPR036271">
    <property type="entry name" value="Tet_transcr_reg_TetR-rel_C_sf"/>
</dbReference>
<organism evidence="7 8">
    <name type="scientific">Cupriavidus basilensis</name>
    <dbReference type="NCBI Taxonomy" id="68895"/>
    <lineage>
        <taxon>Bacteria</taxon>
        <taxon>Pseudomonadati</taxon>
        <taxon>Pseudomonadota</taxon>
        <taxon>Betaproteobacteria</taxon>
        <taxon>Burkholderiales</taxon>
        <taxon>Burkholderiaceae</taxon>
        <taxon>Cupriavidus</taxon>
    </lineage>
</organism>
<feature type="domain" description="HTH tetR-type" evidence="6">
    <location>
        <begin position="55"/>
        <end position="115"/>
    </location>
</feature>
<dbReference type="STRING" id="68895.RR42_s1958"/>
<dbReference type="KEGG" id="cbw:RR42_s1958"/>
<dbReference type="PANTHER" id="PTHR30055">
    <property type="entry name" value="HTH-TYPE TRANSCRIPTIONAL REGULATOR RUTR"/>
    <property type="match status" value="1"/>
</dbReference>
<proteinExistence type="predicted"/>
<evidence type="ECO:0000256" key="4">
    <source>
        <dbReference type="ARBA" id="ARBA00023163"/>
    </source>
</evidence>
<dbReference type="PROSITE" id="PS50977">
    <property type="entry name" value="HTH_TETR_2"/>
    <property type="match status" value="1"/>
</dbReference>
<dbReference type="InterPro" id="IPR001647">
    <property type="entry name" value="HTH_TetR"/>
</dbReference>
<dbReference type="AlphaFoldDB" id="A0A0C4YSE4"/>
<sequence length="248" mass="28577">MRRHGARRDRYTGVEPIDPEMFRIAFPDAKGGDRGLPQRRTKMQTVRLAQQDRSEQTRAAILGIALEQFSTRGFDAVSLREIADTAGVNHAMIRYYFGSKENLWRESVAHLFDRFVEETLPPGPDTEGFSLDGAKEYVRSYVRYCARHPEHARLMMQEANRDSERLKWMAEKFIRPRHDRTIPLVKQLGALTPGLERIDAVMLLYMITAIAQVPYLLTSEIKYAHGIQVMHEKTVEAHCDAVLAFIFR</sequence>
<keyword evidence="3 5" id="KW-0238">DNA-binding</keyword>
<dbReference type="GO" id="GO:0000976">
    <property type="term" value="F:transcription cis-regulatory region binding"/>
    <property type="evidence" value="ECO:0007669"/>
    <property type="project" value="TreeGrafter"/>
</dbReference>
<dbReference type="EMBL" id="CP010537">
    <property type="protein sequence ID" value="AJG23546.1"/>
    <property type="molecule type" value="Genomic_DNA"/>
</dbReference>
<dbReference type="Gene3D" id="1.10.10.60">
    <property type="entry name" value="Homeodomain-like"/>
    <property type="match status" value="1"/>
</dbReference>
<dbReference type="InterPro" id="IPR023772">
    <property type="entry name" value="DNA-bd_HTH_TetR-type_CS"/>
</dbReference>
<evidence type="ECO:0000256" key="2">
    <source>
        <dbReference type="ARBA" id="ARBA00023015"/>
    </source>
</evidence>
<protein>
    <submittedName>
        <fullName evidence="7">Transcriptional regulator RutR of pyrimidine catabolism (TetR family)</fullName>
    </submittedName>
</protein>
<evidence type="ECO:0000256" key="3">
    <source>
        <dbReference type="ARBA" id="ARBA00023125"/>
    </source>
</evidence>
<dbReference type="Gene3D" id="1.10.357.10">
    <property type="entry name" value="Tetracycline Repressor, domain 2"/>
    <property type="match status" value="1"/>
</dbReference>
<dbReference type="SUPFAM" id="SSF48498">
    <property type="entry name" value="Tetracyclin repressor-like, C-terminal domain"/>
    <property type="match status" value="1"/>
</dbReference>
<gene>
    <name evidence="7" type="ORF">RR42_s1958</name>
</gene>